<dbReference type="Proteomes" id="UP000805193">
    <property type="component" value="Unassembled WGS sequence"/>
</dbReference>
<proteinExistence type="predicted"/>
<evidence type="ECO:0000313" key="1">
    <source>
        <dbReference type="EMBL" id="KAG0429740.1"/>
    </source>
</evidence>
<dbReference type="EMBL" id="JABSTQ010009385">
    <property type="protein sequence ID" value="KAG0429740.1"/>
    <property type="molecule type" value="Genomic_DNA"/>
</dbReference>
<name>A0AC60Q7X7_IXOPE</name>
<sequence>MLIGFWGTTRRGWGGKEGGGGAWPTRALLARSVTPDTRGKERPAMAGHFAILETARPIGGVCQKPPCRRPRSTQGYRRQRLRPSPGSPWRAEDGAVAAVVCDPGWRSTKPWGDQRRPEPGQALDRVPWPFRGRTVTEMDARAHGACLPSRPGDVFCRVCGGLLLHGDGHDRSLFHRSRAGGGDGDIIGPRRVDDPAEHPDAIRCFGARLARDPGFAAAALAAAGLQGCFGCFGPGNVPPGPPTPPTEDQAGPSGLQDLIDVDIDLDLL</sequence>
<evidence type="ECO:0000313" key="2">
    <source>
        <dbReference type="Proteomes" id="UP000805193"/>
    </source>
</evidence>
<organism evidence="1 2">
    <name type="scientific">Ixodes persulcatus</name>
    <name type="common">Taiga tick</name>
    <dbReference type="NCBI Taxonomy" id="34615"/>
    <lineage>
        <taxon>Eukaryota</taxon>
        <taxon>Metazoa</taxon>
        <taxon>Ecdysozoa</taxon>
        <taxon>Arthropoda</taxon>
        <taxon>Chelicerata</taxon>
        <taxon>Arachnida</taxon>
        <taxon>Acari</taxon>
        <taxon>Parasitiformes</taxon>
        <taxon>Ixodida</taxon>
        <taxon>Ixodoidea</taxon>
        <taxon>Ixodidae</taxon>
        <taxon>Ixodinae</taxon>
        <taxon>Ixodes</taxon>
    </lineage>
</organism>
<gene>
    <name evidence="1" type="ORF">HPB47_023345</name>
</gene>
<reference evidence="1 2" key="1">
    <citation type="journal article" date="2020" name="Cell">
        <title>Large-Scale Comparative Analyses of Tick Genomes Elucidate Their Genetic Diversity and Vector Capacities.</title>
        <authorList>
            <consortium name="Tick Genome and Microbiome Consortium (TIGMIC)"/>
            <person name="Jia N."/>
            <person name="Wang J."/>
            <person name="Shi W."/>
            <person name="Du L."/>
            <person name="Sun Y."/>
            <person name="Zhan W."/>
            <person name="Jiang J.F."/>
            <person name="Wang Q."/>
            <person name="Zhang B."/>
            <person name="Ji P."/>
            <person name="Bell-Sakyi L."/>
            <person name="Cui X.M."/>
            <person name="Yuan T.T."/>
            <person name="Jiang B.G."/>
            <person name="Yang W.F."/>
            <person name="Lam T.T."/>
            <person name="Chang Q.C."/>
            <person name="Ding S.J."/>
            <person name="Wang X.J."/>
            <person name="Zhu J.G."/>
            <person name="Ruan X.D."/>
            <person name="Zhao L."/>
            <person name="Wei J.T."/>
            <person name="Ye R.Z."/>
            <person name="Que T.C."/>
            <person name="Du C.H."/>
            <person name="Zhou Y.H."/>
            <person name="Cheng J.X."/>
            <person name="Dai P.F."/>
            <person name="Guo W.B."/>
            <person name="Han X.H."/>
            <person name="Huang E.J."/>
            <person name="Li L.F."/>
            <person name="Wei W."/>
            <person name="Gao Y.C."/>
            <person name="Liu J.Z."/>
            <person name="Shao H.Z."/>
            <person name="Wang X."/>
            <person name="Wang C.C."/>
            <person name="Yang T.C."/>
            <person name="Huo Q.B."/>
            <person name="Li W."/>
            <person name="Chen H.Y."/>
            <person name="Chen S.E."/>
            <person name="Zhou L.G."/>
            <person name="Ni X.B."/>
            <person name="Tian J.H."/>
            <person name="Sheng Y."/>
            <person name="Liu T."/>
            <person name="Pan Y.S."/>
            <person name="Xia L.Y."/>
            <person name="Li J."/>
            <person name="Zhao F."/>
            <person name="Cao W.C."/>
        </authorList>
    </citation>
    <scope>NUCLEOTIDE SEQUENCE [LARGE SCALE GENOMIC DNA]</scope>
    <source>
        <strain evidence="1">Iper-2018</strain>
    </source>
</reference>
<accession>A0AC60Q7X7</accession>
<comment type="caution">
    <text evidence="1">The sequence shown here is derived from an EMBL/GenBank/DDBJ whole genome shotgun (WGS) entry which is preliminary data.</text>
</comment>
<keyword evidence="2" id="KW-1185">Reference proteome</keyword>
<protein>
    <submittedName>
        <fullName evidence="1">Uncharacterized protein</fullName>
    </submittedName>
</protein>